<dbReference type="EMBL" id="QQBB01000003">
    <property type="protein sequence ID" value="RDI60144.1"/>
    <property type="molecule type" value="Genomic_DNA"/>
</dbReference>
<dbReference type="RefSeq" id="WP_114769839.1">
    <property type="nucleotide sequence ID" value="NZ_QQBB01000003.1"/>
</dbReference>
<dbReference type="AlphaFoldDB" id="A0A370HT42"/>
<evidence type="ECO:0000313" key="1">
    <source>
        <dbReference type="EMBL" id="RDI60144.1"/>
    </source>
</evidence>
<dbReference type="Proteomes" id="UP000254925">
    <property type="component" value="Unassembled WGS sequence"/>
</dbReference>
<keyword evidence="2" id="KW-1185">Reference proteome</keyword>
<sequence length="114" mass="12637">MKKAASLFGALLGLALLYAGHTVIYDWVPRLWAGTPPTPVWIVLSFEGRNGQPSQMSFNNPAVPDLTLKRCEEILPQIRDSLVEAARKRAPEHLSTAPFRKVECIASETDPIRP</sequence>
<protein>
    <submittedName>
        <fullName evidence="1">Uncharacterized protein</fullName>
    </submittedName>
</protein>
<evidence type="ECO:0000313" key="2">
    <source>
        <dbReference type="Proteomes" id="UP000254925"/>
    </source>
</evidence>
<accession>A0A370HT42</accession>
<proteinExistence type="predicted"/>
<reference evidence="1 2" key="1">
    <citation type="submission" date="2018-07" db="EMBL/GenBank/DDBJ databases">
        <title>Genomic Encyclopedia of Type Strains, Phase IV (KMG-IV): sequencing the most valuable type-strain genomes for metagenomic binning, comparative biology and taxonomic classification.</title>
        <authorList>
            <person name="Goeker M."/>
        </authorList>
    </citation>
    <scope>NUCLEOTIDE SEQUENCE [LARGE SCALE GENOMIC DNA]</scope>
    <source>
        <strain evidence="1 2">DSM 14364</strain>
    </source>
</reference>
<gene>
    <name evidence="1" type="ORF">DES45_103405</name>
</gene>
<comment type="caution">
    <text evidence="1">The sequence shown here is derived from an EMBL/GenBank/DDBJ whole genome shotgun (WGS) entry which is preliminary data.</text>
</comment>
<name>A0A370HT42_9HYPH</name>
<organism evidence="1 2">
    <name type="scientific">Microvirga subterranea</name>
    <dbReference type="NCBI Taxonomy" id="186651"/>
    <lineage>
        <taxon>Bacteria</taxon>
        <taxon>Pseudomonadati</taxon>
        <taxon>Pseudomonadota</taxon>
        <taxon>Alphaproteobacteria</taxon>
        <taxon>Hyphomicrobiales</taxon>
        <taxon>Methylobacteriaceae</taxon>
        <taxon>Microvirga</taxon>
    </lineage>
</organism>